<feature type="compositionally biased region" description="Basic and acidic residues" evidence="1">
    <location>
        <begin position="212"/>
        <end position="221"/>
    </location>
</feature>
<evidence type="ECO:0000256" key="1">
    <source>
        <dbReference type="SAM" id="MobiDB-lite"/>
    </source>
</evidence>
<organism evidence="2 3">
    <name type="scientific">Dactylonectria estremocensis</name>
    <dbReference type="NCBI Taxonomy" id="1079267"/>
    <lineage>
        <taxon>Eukaryota</taxon>
        <taxon>Fungi</taxon>
        <taxon>Dikarya</taxon>
        <taxon>Ascomycota</taxon>
        <taxon>Pezizomycotina</taxon>
        <taxon>Sordariomycetes</taxon>
        <taxon>Hypocreomycetidae</taxon>
        <taxon>Hypocreales</taxon>
        <taxon>Nectriaceae</taxon>
        <taxon>Dactylonectria</taxon>
    </lineage>
</organism>
<evidence type="ECO:0000313" key="3">
    <source>
        <dbReference type="Proteomes" id="UP000717696"/>
    </source>
</evidence>
<reference evidence="2" key="1">
    <citation type="journal article" date="2021" name="Nat. Commun.">
        <title>Genetic determinants of endophytism in the Arabidopsis root mycobiome.</title>
        <authorList>
            <person name="Mesny F."/>
            <person name="Miyauchi S."/>
            <person name="Thiergart T."/>
            <person name="Pickel B."/>
            <person name="Atanasova L."/>
            <person name="Karlsson M."/>
            <person name="Huettel B."/>
            <person name="Barry K.W."/>
            <person name="Haridas S."/>
            <person name="Chen C."/>
            <person name="Bauer D."/>
            <person name="Andreopoulos W."/>
            <person name="Pangilinan J."/>
            <person name="LaButti K."/>
            <person name="Riley R."/>
            <person name="Lipzen A."/>
            <person name="Clum A."/>
            <person name="Drula E."/>
            <person name="Henrissat B."/>
            <person name="Kohler A."/>
            <person name="Grigoriev I.V."/>
            <person name="Martin F.M."/>
            <person name="Hacquard S."/>
        </authorList>
    </citation>
    <scope>NUCLEOTIDE SEQUENCE</scope>
    <source>
        <strain evidence="2">MPI-CAGE-AT-0021</strain>
    </source>
</reference>
<dbReference type="AlphaFoldDB" id="A0A9P9FCW2"/>
<feature type="compositionally biased region" description="Basic residues" evidence="1">
    <location>
        <begin position="114"/>
        <end position="144"/>
    </location>
</feature>
<sequence>MKPRLIAAHSHRCQRPAIRLTPKPRPLISQQSHPMPAPTWKLRWEKKNLKSDNNNTMTMIKSRQNNKTENSPGFSCSVSAWTSRRQSTSSCWHWRRSRSERNCLRQTRNPGSGGRRRRRQQRRQRHPERRRRRRRARHHLRGSGRRAPATGNAGRSPGSQSAPWCQQMDHRRRARVRMRVRDGRHHMAAQGQSQPLAVAAERARSQRGQRAGTERPRDLRRLGSQSYPASPPFPPSPLCLPL</sequence>
<dbReference type="EMBL" id="JAGMUU010000003">
    <property type="protein sequence ID" value="KAH7157648.1"/>
    <property type="molecule type" value="Genomic_DNA"/>
</dbReference>
<dbReference type="Proteomes" id="UP000717696">
    <property type="component" value="Unassembled WGS sequence"/>
</dbReference>
<protein>
    <submittedName>
        <fullName evidence="2">Uncharacterized protein</fullName>
    </submittedName>
</protein>
<feature type="compositionally biased region" description="Basic residues" evidence="1">
    <location>
        <begin position="170"/>
        <end position="187"/>
    </location>
</feature>
<name>A0A9P9FCW2_9HYPO</name>
<keyword evidence="3" id="KW-1185">Reference proteome</keyword>
<proteinExistence type="predicted"/>
<comment type="caution">
    <text evidence="2">The sequence shown here is derived from an EMBL/GenBank/DDBJ whole genome shotgun (WGS) entry which is preliminary data.</text>
</comment>
<feature type="region of interest" description="Disordered" evidence="1">
    <location>
        <begin position="102"/>
        <end position="242"/>
    </location>
</feature>
<accession>A0A9P9FCW2</accession>
<feature type="compositionally biased region" description="Pro residues" evidence="1">
    <location>
        <begin position="229"/>
        <end position="242"/>
    </location>
</feature>
<gene>
    <name evidence="2" type="ORF">B0J13DRAFT_175629</name>
</gene>
<evidence type="ECO:0000313" key="2">
    <source>
        <dbReference type="EMBL" id="KAH7157648.1"/>
    </source>
</evidence>